<gene>
    <name evidence="5" type="ORF">HMPREF1317_0149</name>
</gene>
<comment type="caution">
    <text evidence="5">The sequence shown here is derived from an EMBL/GenBank/DDBJ whole genome shotgun (WGS) entry which is preliminary data.</text>
</comment>
<organism evidence="5 6">
    <name type="scientific">Schaalia georgiae F0490</name>
    <dbReference type="NCBI Taxonomy" id="1125717"/>
    <lineage>
        <taxon>Bacteria</taxon>
        <taxon>Bacillati</taxon>
        <taxon>Actinomycetota</taxon>
        <taxon>Actinomycetes</taxon>
        <taxon>Actinomycetales</taxon>
        <taxon>Actinomycetaceae</taxon>
        <taxon>Schaalia</taxon>
    </lineage>
</organism>
<protein>
    <recommendedName>
        <fullName evidence="4">DUF5067 domain-containing protein</fullName>
    </recommendedName>
</protein>
<feature type="compositionally biased region" description="Gly residues" evidence="2">
    <location>
        <begin position="107"/>
        <end position="116"/>
    </location>
</feature>
<dbReference type="Gene3D" id="2.60.40.1240">
    <property type="match status" value="1"/>
</dbReference>
<dbReference type="InterPro" id="IPR031989">
    <property type="entry name" value="DUF5067"/>
</dbReference>
<feature type="compositionally biased region" description="Low complexity" evidence="2">
    <location>
        <begin position="64"/>
        <end position="81"/>
    </location>
</feature>
<dbReference type="AlphaFoldDB" id="J0WFI5"/>
<sequence>MSTVPPSAGGPTPLGPSQDPWSANQNPGASQQGAPGASPLPYSDQPTSVLPPTSAPYQGGGAPGSPQQGGYPPQSSPGAQQNGYAPTAQQGGYGAPDYGQGAPYGQPGPGYGGPGGSPAPKKNTTAIIIGAIVAVLVIAGVGFAVYWFGFRGSSDPTAGSAPTESAPTESAPASPGVPSAGGGSPSAAPTSSGGGSSNGGSASQGQPGNMTLDASGVKMSVDGAERGPKDNSGQDTVVVTLTTTNNTSSAQPVVAAIPLAFSGREAKEENVLLPAVFPVGSEPNGVGFKEGDEQTVQPGKSVTWKLAYTLPQTTDEITIQLISADGSTAGPWTLKLSK</sequence>
<proteinExistence type="predicted"/>
<feature type="transmembrane region" description="Helical" evidence="3">
    <location>
        <begin position="126"/>
        <end position="148"/>
    </location>
</feature>
<accession>J0WFI5</accession>
<keyword evidence="3" id="KW-0812">Transmembrane</keyword>
<keyword evidence="3" id="KW-1133">Transmembrane helix</keyword>
<feature type="region of interest" description="Disordered" evidence="2">
    <location>
        <begin position="156"/>
        <end position="214"/>
    </location>
</feature>
<keyword evidence="6" id="KW-1185">Reference proteome</keyword>
<feature type="compositionally biased region" description="Polar residues" evidence="2">
    <location>
        <begin position="156"/>
        <end position="168"/>
    </location>
</feature>
<feature type="domain" description="DUF5067" evidence="4">
    <location>
        <begin position="203"/>
        <end position="320"/>
    </location>
</feature>
<dbReference type="EMBL" id="AKFS01000302">
    <property type="protein sequence ID" value="EJF35331.1"/>
    <property type="molecule type" value="Genomic_DNA"/>
</dbReference>
<feature type="compositionally biased region" description="Low complexity" evidence="2">
    <location>
        <begin position="199"/>
        <end position="208"/>
    </location>
</feature>
<evidence type="ECO:0000256" key="2">
    <source>
        <dbReference type="SAM" id="MobiDB-lite"/>
    </source>
</evidence>
<evidence type="ECO:0000259" key="4">
    <source>
        <dbReference type="Pfam" id="PF16729"/>
    </source>
</evidence>
<evidence type="ECO:0000313" key="6">
    <source>
        <dbReference type="Proteomes" id="UP000004578"/>
    </source>
</evidence>
<name>J0WFI5_9ACTO</name>
<feature type="region of interest" description="Disordered" evidence="2">
    <location>
        <begin position="1"/>
        <end position="119"/>
    </location>
</feature>
<evidence type="ECO:0000313" key="5">
    <source>
        <dbReference type="EMBL" id="EJF35331.1"/>
    </source>
</evidence>
<evidence type="ECO:0000256" key="3">
    <source>
        <dbReference type="SAM" id="Phobius"/>
    </source>
</evidence>
<dbReference type="Proteomes" id="UP000004578">
    <property type="component" value="Unassembled WGS sequence"/>
</dbReference>
<evidence type="ECO:0000256" key="1">
    <source>
        <dbReference type="ARBA" id="ARBA00022729"/>
    </source>
</evidence>
<dbReference type="PATRIC" id="fig|1125717.3.peg.2026"/>
<keyword evidence="3" id="KW-0472">Membrane</keyword>
<reference evidence="5 6" key="1">
    <citation type="submission" date="2012-05" db="EMBL/GenBank/DDBJ databases">
        <authorList>
            <person name="Harkins D.M."/>
            <person name="Madupu R."/>
            <person name="Durkin A.S."/>
            <person name="Torralba M."/>
            <person name="Methe B."/>
            <person name="Sutton G.G."/>
            <person name="Nelson K.E."/>
        </authorList>
    </citation>
    <scope>NUCLEOTIDE SEQUENCE [LARGE SCALE GENOMIC DNA]</scope>
    <source>
        <strain evidence="5 6">F0490</strain>
    </source>
</reference>
<keyword evidence="1" id="KW-0732">Signal</keyword>
<dbReference type="Pfam" id="PF16729">
    <property type="entry name" value="DUF5067"/>
    <property type="match status" value="1"/>
</dbReference>
<dbReference type="InterPro" id="IPR029050">
    <property type="entry name" value="Immunoprotect_excell_Ig-like"/>
</dbReference>
<feature type="compositionally biased region" description="Polar residues" evidence="2">
    <location>
        <begin position="19"/>
        <end position="33"/>
    </location>
</feature>